<keyword evidence="6" id="KW-0472">Membrane</keyword>
<reference evidence="8" key="2">
    <citation type="submission" date="2025-08" db="UniProtKB">
        <authorList>
            <consortium name="Ensembl"/>
        </authorList>
    </citation>
    <scope>IDENTIFICATION</scope>
</reference>
<dbReference type="InterPro" id="IPR045909">
    <property type="entry name" value="MID49/MID51"/>
</dbReference>
<feature type="domain" description="Mab-21-like HhH/H2TH-like" evidence="7">
    <location>
        <begin position="39"/>
        <end position="126"/>
    </location>
</feature>
<reference evidence="9" key="1">
    <citation type="submission" date="2018-12" db="EMBL/GenBank/DDBJ databases">
        <authorList>
            <person name="Yazar S."/>
        </authorList>
    </citation>
    <scope>NUCLEOTIDE SEQUENCE [LARGE SCALE GENOMIC DNA]</scope>
</reference>
<proteinExistence type="predicted"/>
<keyword evidence="9" id="KW-1185">Reference proteome</keyword>
<dbReference type="Ensembl" id="ENSVURT00010014709.1">
    <property type="protein sequence ID" value="ENSVURP00010012926.1"/>
    <property type="gene ID" value="ENSVURG00010009959.1"/>
</dbReference>
<reference evidence="8" key="3">
    <citation type="submission" date="2025-09" db="UniProtKB">
        <authorList>
            <consortium name="Ensembl"/>
        </authorList>
    </citation>
    <scope>IDENTIFICATION</scope>
</reference>
<evidence type="ECO:0000256" key="4">
    <source>
        <dbReference type="ARBA" id="ARBA00022989"/>
    </source>
</evidence>
<dbReference type="PANTHER" id="PTHR16451:SF12">
    <property type="entry name" value="MITOCHONDRIAL DYNAMICS PROTEIN MIEF1"/>
    <property type="match status" value="1"/>
</dbReference>
<keyword evidence="4" id="KW-1133">Transmembrane helix</keyword>
<dbReference type="FunFam" id="1.10.1410.40:FF:000003">
    <property type="entry name" value="Mitochondrial dynamics protein MID51"/>
    <property type="match status" value="1"/>
</dbReference>
<keyword evidence="3" id="KW-1000">Mitochondrion outer membrane</keyword>
<dbReference type="PANTHER" id="PTHR16451">
    <property type="entry name" value="MITOCHONDRIAL DYNAMICS PROTEINS 49/51 FAMILY MEMBER"/>
    <property type="match status" value="1"/>
</dbReference>
<dbReference type="SMART" id="SM01265">
    <property type="entry name" value="Mab-21"/>
    <property type="match status" value="1"/>
</dbReference>
<dbReference type="Proteomes" id="UP000314987">
    <property type="component" value="Unassembled WGS sequence"/>
</dbReference>
<dbReference type="GO" id="GO:0090141">
    <property type="term" value="P:positive regulation of mitochondrial fission"/>
    <property type="evidence" value="ECO:0007669"/>
    <property type="project" value="TreeGrafter"/>
</dbReference>
<evidence type="ECO:0000313" key="9">
    <source>
        <dbReference type="Proteomes" id="UP000314987"/>
    </source>
</evidence>
<dbReference type="OMA" id="CPRVEME"/>
<keyword evidence="5" id="KW-0496">Mitochondrion</keyword>
<protein>
    <recommendedName>
        <fullName evidence="7">Mab-21-like HhH/H2TH-like domain-containing protein</fullName>
    </recommendedName>
</protein>
<evidence type="ECO:0000256" key="2">
    <source>
        <dbReference type="ARBA" id="ARBA00022692"/>
    </source>
</evidence>
<dbReference type="GeneTree" id="ENSGT00390000013127"/>
<dbReference type="STRING" id="29139.ENSVURP00010012926"/>
<organism evidence="8 9">
    <name type="scientific">Vombatus ursinus</name>
    <name type="common">Common wombat</name>
    <dbReference type="NCBI Taxonomy" id="29139"/>
    <lineage>
        <taxon>Eukaryota</taxon>
        <taxon>Metazoa</taxon>
        <taxon>Chordata</taxon>
        <taxon>Craniata</taxon>
        <taxon>Vertebrata</taxon>
        <taxon>Euteleostomi</taxon>
        <taxon>Mammalia</taxon>
        <taxon>Metatheria</taxon>
        <taxon>Diprotodontia</taxon>
        <taxon>Vombatidae</taxon>
        <taxon>Vombatus</taxon>
    </lineage>
</organism>
<evidence type="ECO:0000259" key="7">
    <source>
        <dbReference type="Pfam" id="PF20266"/>
    </source>
</evidence>
<keyword evidence="2" id="KW-0812">Transmembrane</keyword>
<sequence length="137" mass="15119">MIRLAPPPELAQYDNLWRLSLRPAETARLWALDQGDGGCRALCLKILKTICKSSPALGHLTASQLTIVILHLAQEETDWSQDMLADRFLQALRALIGYLEAGVLPSALNPKVNLFSKLTPGEIDELGYTLYCSLSEP</sequence>
<dbReference type="AlphaFoldDB" id="A0A4X2KSG0"/>
<comment type="subcellular location">
    <subcellularLocation>
        <location evidence="1">Mitochondrion outer membrane</location>
        <topology evidence="1">Single-pass membrane protein</topology>
    </subcellularLocation>
</comment>
<evidence type="ECO:0000256" key="6">
    <source>
        <dbReference type="ARBA" id="ARBA00023136"/>
    </source>
</evidence>
<evidence type="ECO:0000256" key="1">
    <source>
        <dbReference type="ARBA" id="ARBA00004572"/>
    </source>
</evidence>
<name>A0A4X2KSG0_VOMUR</name>
<dbReference type="InterPro" id="IPR024810">
    <property type="entry name" value="MAB21L/cGLR"/>
</dbReference>
<evidence type="ECO:0000256" key="3">
    <source>
        <dbReference type="ARBA" id="ARBA00022787"/>
    </source>
</evidence>
<dbReference type="Gene3D" id="1.10.1410.40">
    <property type="match status" value="1"/>
</dbReference>
<accession>A0A4X2KSG0</accession>
<dbReference type="InterPro" id="IPR046906">
    <property type="entry name" value="Mab-21_HhH/H2TH-like"/>
</dbReference>
<dbReference type="GO" id="GO:0005741">
    <property type="term" value="C:mitochondrial outer membrane"/>
    <property type="evidence" value="ECO:0007669"/>
    <property type="project" value="UniProtKB-SubCell"/>
</dbReference>
<evidence type="ECO:0000313" key="8">
    <source>
        <dbReference type="Ensembl" id="ENSVURP00010012926.1"/>
    </source>
</evidence>
<dbReference type="Pfam" id="PF20266">
    <property type="entry name" value="Mab-21_C"/>
    <property type="match status" value="1"/>
</dbReference>
<dbReference type="GO" id="GO:0007005">
    <property type="term" value="P:mitochondrion organization"/>
    <property type="evidence" value="ECO:0007669"/>
    <property type="project" value="InterPro"/>
</dbReference>
<evidence type="ECO:0000256" key="5">
    <source>
        <dbReference type="ARBA" id="ARBA00023128"/>
    </source>
</evidence>